<sequence>MNALQWRWLHPLLHPSDPIPPTKSSLPYLCVILNFLLASPSYPTYHWSLLFPACRPSHATSIITPLYNLLRVVDAIVRKFGVCHVSFSTCLRLPLTSLIEHSLPSTHSISPTFCPPQAVASRCPGVLKLTGNDVLTFDPASQALQVRTSARGLPNPTTSRRAIQFLQSQQLLLNNLVHFNMLPLVPRPVIQHIDLSNITSYTEITPRQLLHQHMHDQFTPYCPHGQSSSSNSPPVIEDTEHFLFSCPLKLEVWLHTLSLYISPRFSHFAYEEYLAILQLRFTFDCSSHELFPDLSVFQVFACIQQAIRSAHYCQVFQHSPFIPFTVIHSIHRSLHLLDSQLSN</sequence>
<dbReference type="AlphaFoldDB" id="A0A0B7N6E2"/>
<evidence type="ECO:0000313" key="1">
    <source>
        <dbReference type="EMBL" id="CEP11045.1"/>
    </source>
</evidence>
<reference evidence="1 2" key="1">
    <citation type="submission" date="2014-09" db="EMBL/GenBank/DDBJ databases">
        <authorList>
            <person name="Ellenberger Sabrina"/>
        </authorList>
    </citation>
    <scope>NUCLEOTIDE SEQUENCE [LARGE SCALE GENOMIC DNA]</scope>
    <source>
        <strain evidence="1 2">CBS 412.66</strain>
    </source>
</reference>
<evidence type="ECO:0008006" key="3">
    <source>
        <dbReference type="Google" id="ProtNLM"/>
    </source>
</evidence>
<dbReference type="EMBL" id="LN725636">
    <property type="protein sequence ID" value="CEP11045.1"/>
    <property type="molecule type" value="Genomic_DNA"/>
</dbReference>
<accession>A0A0B7N6E2</accession>
<keyword evidence="2" id="KW-1185">Reference proteome</keyword>
<dbReference type="Proteomes" id="UP000054107">
    <property type="component" value="Unassembled WGS sequence"/>
</dbReference>
<name>A0A0B7N6E2_9FUNG</name>
<organism evidence="1 2">
    <name type="scientific">Parasitella parasitica</name>
    <dbReference type="NCBI Taxonomy" id="35722"/>
    <lineage>
        <taxon>Eukaryota</taxon>
        <taxon>Fungi</taxon>
        <taxon>Fungi incertae sedis</taxon>
        <taxon>Mucoromycota</taxon>
        <taxon>Mucoromycotina</taxon>
        <taxon>Mucoromycetes</taxon>
        <taxon>Mucorales</taxon>
        <taxon>Mucorineae</taxon>
        <taxon>Mucoraceae</taxon>
        <taxon>Parasitella</taxon>
    </lineage>
</organism>
<evidence type="ECO:0000313" key="2">
    <source>
        <dbReference type="Proteomes" id="UP000054107"/>
    </source>
</evidence>
<dbReference type="OrthoDB" id="2288126at2759"/>
<gene>
    <name evidence="1" type="primary">PARPA_04846.1 scaffold 15694</name>
</gene>
<protein>
    <recommendedName>
        <fullName evidence="3">Reverse transcriptase zinc-binding domain-containing protein</fullName>
    </recommendedName>
</protein>
<proteinExistence type="predicted"/>